<sequence>MAIKEAIRGTIRGPKEVELEHGIDLPVGSEVSITISSGWSVPNFGAANTFTISAGDSIVRFKRSAGSWKDIPESFIKEVYADRHISNRGDVVL</sequence>
<dbReference type="EMBL" id="MGEJ01000003">
    <property type="protein sequence ID" value="OGL81666.1"/>
    <property type="molecule type" value="Genomic_DNA"/>
</dbReference>
<accession>A0A1F7UTT3</accession>
<name>A0A1F7UTT3_9BACT</name>
<protein>
    <submittedName>
        <fullName evidence="1">Uncharacterized protein</fullName>
    </submittedName>
</protein>
<evidence type="ECO:0000313" key="2">
    <source>
        <dbReference type="Proteomes" id="UP000176897"/>
    </source>
</evidence>
<dbReference type="Proteomes" id="UP000176897">
    <property type="component" value="Unassembled WGS sequence"/>
</dbReference>
<gene>
    <name evidence="1" type="ORF">A3B21_04410</name>
</gene>
<organism evidence="1 2">
    <name type="scientific">Candidatus Uhrbacteria bacterium RIFCSPLOWO2_01_FULL_47_24</name>
    <dbReference type="NCBI Taxonomy" id="1802401"/>
    <lineage>
        <taxon>Bacteria</taxon>
        <taxon>Candidatus Uhriibacteriota</taxon>
    </lineage>
</organism>
<dbReference type="STRING" id="1802401.A3B21_04410"/>
<dbReference type="AlphaFoldDB" id="A0A1F7UTT3"/>
<proteinExistence type="predicted"/>
<reference evidence="1 2" key="1">
    <citation type="journal article" date="2016" name="Nat. Commun.">
        <title>Thousands of microbial genomes shed light on interconnected biogeochemical processes in an aquifer system.</title>
        <authorList>
            <person name="Anantharaman K."/>
            <person name="Brown C.T."/>
            <person name="Hug L.A."/>
            <person name="Sharon I."/>
            <person name="Castelle C.J."/>
            <person name="Probst A.J."/>
            <person name="Thomas B.C."/>
            <person name="Singh A."/>
            <person name="Wilkins M.J."/>
            <person name="Karaoz U."/>
            <person name="Brodie E.L."/>
            <person name="Williams K.H."/>
            <person name="Hubbard S.S."/>
            <person name="Banfield J.F."/>
        </authorList>
    </citation>
    <scope>NUCLEOTIDE SEQUENCE [LARGE SCALE GENOMIC DNA]</scope>
</reference>
<comment type="caution">
    <text evidence="1">The sequence shown here is derived from an EMBL/GenBank/DDBJ whole genome shotgun (WGS) entry which is preliminary data.</text>
</comment>
<evidence type="ECO:0000313" key="1">
    <source>
        <dbReference type="EMBL" id="OGL81666.1"/>
    </source>
</evidence>